<dbReference type="EMBL" id="CP060782">
    <property type="protein sequence ID" value="QNP46602.1"/>
    <property type="molecule type" value="Genomic_DNA"/>
</dbReference>
<sequence length="93" mass="10430">MSEVFPAVVYVLCFLTSSACAWLLGRSYSRSSIRLLLWSSICFAFLALNNLVLVLDLVVWPQPETDLRLPRLLLALAAVVSLIWGFIWDAAED</sequence>
<evidence type="ECO:0000313" key="3">
    <source>
        <dbReference type="Proteomes" id="UP000516105"/>
    </source>
</evidence>
<organism evidence="2 3">
    <name type="scientific">Sphingomonas sediminicola</name>
    <dbReference type="NCBI Taxonomy" id="386874"/>
    <lineage>
        <taxon>Bacteria</taxon>
        <taxon>Pseudomonadati</taxon>
        <taxon>Pseudomonadota</taxon>
        <taxon>Alphaproteobacteria</taxon>
        <taxon>Sphingomonadales</taxon>
        <taxon>Sphingomonadaceae</taxon>
        <taxon>Sphingomonas</taxon>
    </lineage>
</organism>
<feature type="transmembrane region" description="Helical" evidence="1">
    <location>
        <begin position="36"/>
        <end position="60"/>
    </location>
</feature>
<gene>
    <name evidence="2" type="ORF">H9L14_05630</name>
</gene>
<dbReference type="Proteomes" id="UP000516105">
    <property type="component" value="Chromosome"/>
</dbReference>
<dbReference type="RefSeq" id="WP_187709555.1">
    <property type="nucleotide sequence ID" value="NZ_CP060782.1"/>
</dbReference>
<feature type="transmembrane region" description="Helical" evidence="1">
    <location>
        <begin position="72"/>
        <end position="91"/>
    </location>
</feature>
<name>A0ABX6TC86_9SPHN</name>
<protein>
    <submittedName>
        <fullName evidence="2">Uncharacterized protein</fullName>
    </submittedName>
</protein>
<keyword evidence="3" id="KW-1185">Reference proteome</keyword>
<dbReference type="InterPro" id="IPR046027">
    <property type="entry name" value="DUF5985"/>
</dbReference>
<evidence type="ECO:0000313" key="2">
    <source>
        <dbReference type="EMBL" id="QNP46602.1"/>
    </source>
</evidence>
<keyword evidence="1" id="KW-1133">Transmembrane helix</keyword>
<evidence type="ECO:0000256" key="1">
    <source>
        <dbReference type="SAM" id="Phobius"/>
    </source>
</evidence>
<accession>A0ABX6TC86</accession>
<keyword evidence="1" id="KW-0472">Membrane</keyword>
<keyword evidence="1" id="KW-0812">Transmembrane</keyword>
<proteinExistence type="predicted"/>
<feature type="transmembrane region" description="Helical" evidence="1">
    <location>
        <begin position="6"/>
        <end position="24"/>
    </location>
</feature>
<dbReference type="Pfam" id="PF19447">
    <property type="entry name" value="DUF5985"/>
    <property type="match status" value="1"/>
</dbReference>
<reference evidence="2 3" key="1">
    <citation type="submission" date="2020-08" db="EMBL/GenBank/DDBJ databases">
        <title>Genome sequence of Sphingomonas sediminicola KACC 15039T.</title>
        <authorList>
            <person name="Hyun D.-W."/>
            <person name="Bae J.-W."/>
        </authorList>
    </citation>
    <scope>NUCLEOTIDE SEQUENCE [LARGE SCALE GENOMIC DNA]</scope>
    <source>
        <strain evidence="2 3">KACC 15039</strain>
    </source>
</reference>